<protein>
    <recommendedName>
        <fullName evidence="7">Anaphase-promoting complex subunit 4 WD40 domain-containing protein</fullName>
    </recommendedName>
</protein>
<dbReference type="PANTHER" id="PTHR46853">
    <property type="entry name" value="METHYLOSOME PROTEIN 50"/>
    <property type="match status" value="1"/>
</dbReference>
<comment type="subcellular location">
    <subcellularLocation>
        <location evidence="1">Cytoplasm</location>
    </subcellularLocation>
</comment>
<dbReference type="InterPro" id="IPR036322">
    <property type="entry name" value="WD40_repeat_dom_sf"/>
</dbReference>
<feature type="repeat" description="WD" evidence="5">
    <location>
        <begin position="132"/>
        <end position="172"/>
    </location>
</feature>
<proteinExistence type="predicted"/>
<dbReference type="PROSITE" id="PS50294">
    <property type="entry name" value="WD_REPEATS_REGION"/>
    <property type="match status" value="1"/>
</dbReference>
<dbReference type="InterPro" id="IPR019775">
    <property type="entry name" value="WD40_repeat_CS"/>
</dbReference>
<evidence type="ECO:0000256" key="4">
    <source>
        <dbReference type="ARBA" id="ARBA00022737"/>
    </source>
</evidence>
<dbReference type="AlphaFoldDB" id="A0A7S0ZGB4"/>
<evidence type="ECO:0000256" key="1">
    <source>
        <dbReference type="ARBA" id="ARBA00004496"/>
    </source>
</evidence>
<evidence type="ECO:0000256" key="2">
    <source>
        <dbReference type="ARBA" id="ARBA00022490"/>
    </source>
</evidence>
<dbReference type="PROSITE" id="PS00678">
    <property type="entry name" value="WD_REPEATS_1"/>
    <property type="match status" value="1"/>
</dbReference>
<name>A0A7S0ZGB4_9RHOD</name>
<evidence type="ECO:0000313" key="6">
    <source>
        <dbReference type="EMBL" id="CAD8820916.1"/>
    </source>
</evidence>
<keyword evidence="4" id="KW-0677">Repeat</keyword>
<sequence length="296" mass="31453">MSVQQEWKVKRCVDAVVAAGGGNVVAATSNLTGSIWDGRVFGLTGSGLVEAEILVECGMADLCAIGEGQYLAACDDGMVRAIHSGGAMVLGGGHNSVVNSVSITGTTGATAGADRVIQFYDLEKHSTEPTRFEAHADSVNSVDWSGGNKLLSASSDGTVCVWDARNRPICQSSLAVHVGSVAYVAVFSMNGDRVLIGTEKNELLCYDIRSTMQPLWSEIGLKGPVRNLKQSPHNASQVAAGTDAPSVLIINVESGKIERTMYHHRDFVRALSWDKQVPGRLYTGSWDKTVVELRGV</sequence>
<keyword evidence="3 5" id="KW-0853">WD repeat</keyword>
<evidence type="ECO:0008006" key="7">
    <source>
        <dbReference type="Google" id="ProtNLM"/>
    </source>
</evidence>
<evidence type="ECO:0000256" key="5">
    <source>
        <dbReference type="PROSITE-ProRule" id="PRU00221"/>
    </source>
</evidence>
<gene>
    <name evidence="6" type="ORF">TOLI1172_LOCUS5310</name>
</gene>
<dbReference type="PROSITE" id="PS50082">
    <property type="entry name" value="WD_REPEATS_2"/>
    <property type="match status" value="1"/>
</dbReference>
<evidence type="ECO:0000256" key="3">
    <source>
        <dbReference type="ARBA" id="ARBA00022574"/>
    </source>
</evidence>
<dbReference type="InterPro" id="IPR015943">
    <property type="entry name" value="WD40/YVTN_repeat-like_dom_sf"/>
</dbReference>
<accession>A0A7S0ZGB4</accession>
<dbReference type="Pfam" id="PF00400">
    <property type="entry name" value="WD40"/>
    <property type="match status" value="2"/>
</dbReference>
<keyword evidence="2" id="KW-0963">Cytoplasm</keyword>
<dbReference type="PANTHER" id="PTHR46853:SF1">
    <property type="entry name" value="METHYLOSOME PROTEIN 50"/>
    <property type="match status" value="1"/>
</dbReference>
<dbReference type="SMART" id="SM00320">
    <property type="entry name" value="WD40"/>
    <property type="match status" value="5"/>
</dbReference>
<dbReference type="GO" id="GO:0034709">
    <property type="term" value="C:methylosome"/>
    <property type="evidence" value="ECO:0007669"/>
    <property type="project" value="TreeGrafter"/>
</dbReference>
<dbReference type="InterPro" id="IPR052139">
    <property type="entry name" value="Methylosome_Comp_WDR77"/>
</dbReference>
<dbReference type="InterPro" id="IPR001680">
    <property type="entry name" value="WD40_rpt"/>
</dbReference>
<organism evidence="6">
    <name type="scientific">Timspurckia oligopyrenoides</name>
    <dbReference type="NCBI Taxonomy" id="708627"/>
    <lineage>
        <taxon>Eukaryota</taxon>
        <taxon>Rhodophyta</taxon>
        <taxon>Bangiophyceae</taxon>
        <taxon>Porphyridiales</taxon>
        <taxon>Porphyridiaceae</taxon>
        <taxon>Timspurckia</taxon>
    </lineage>
</organism>
<dbReference type="EMBL" id="HBFP01007382">
    <property type="protein sequence ID" value="CAD8820916.1"/>
    <property type="molecule type" value="Transcribed_RNA"/>
</dbReference>
<dbReference type="Gene3D" id="2.130.10.10">
    <property type="entry name" value="YVTN repeat-like/Quinoprotein amine dehydrogenase"/>
    <property type="match status" value="1"/>
</dbReference>
<reference evidence="6" key="1">
    <citation type="submission" date="2021-01" db="EMBL/GenBank/DDBJ databases">
        <authorList>
            <person name="Corre E."/>
            <person name="Pelletier E."/>
            <person name="Niang G."/>
            <person name="Scheremetjew M."/>
            <person name="Finn R."/>
            <person name="Kale V."/>
            <person name="Holt S."/>
            <person name="Cochrane G."/>
            <person name="Meng A."/>
            <person name="Brown T."/>
            <person name="Cohen L."/>
        </authorList>
    </citation>
    <scope>NUCLEOTIDE SEQUENCE</scope>
    <source>
        <strain evidence="6">CCMP3278</strain>
    </source>
</reference>
<dbReference type="SUPFAM" id="SSF50978">
    <property type="entry name" value="WD40 repeat-like"/>
    <property type="match status" value="1"/>
</dbReference>